<protein>
    <recommendedName>
        <fullName evidence="1">DUF2087 domain-containing protein</fullName>
    </recommendedName>
</protein>
<reference evidence="2 3" key="1">
    <citation type="submission" date="2019-03" db="EMBL/GenBank/DDBJ databases">
        <title>Genomic Encyclopedia of Type Strains, Phase IV (KMG-IV): sequencing the most valuable type-strain genomes for metagenomic binning, comparative biology and taxonomic classification.</title>
        <authorList>
            <person name="Goeker M."/>
        </authorList>
    </citation>
    <scope>NUCLEOTIDE SEQUENCE [LARGE SCALE GENOMIC DNA]</scope>
    <source>
        <strain evidence="2 3">LX-B</strain>
    </source>
</reference>
<comment type="caution">
    <text evidence="2">The sequence shown here is derived from an EMBL/GenBank/DDBJ whole genome shotgun (WGS) entry which is preliminary data.</text>
</comment>
<dbReference type="OrthoDB" id="9789954at2"/>
<proteinExistence type="predicted"/>
<gene>
    <name evidence="2" type="ORF">EDC14_1002148</name>
</gene>
<organism evidence="2 3">
    <name type="scientific">Hydrogenispora ethanolica</name>
    <dbReference type="NCBI Taxonomy" id="1082276"/>
    <lineage>
        <taxon>Bacteria</taxon>
        <taxon>Bacillati</taxon>
        <taxon>Bacillota</taxon>
        <taxon>Hydrogenispora</taxon>
    </lineage>
</organism>
<evidence type="ECO:0000313" key="2">
    <source>
        <dbReference type="EMBL" id="TCL76389.1"/>
    </source>
</evidence>
<dbReference type="RefSeq" id="WP_132012574.1">
    <property type="nucleotide sequence ID" value="NZ_SLUN01000002.1"/>
</dbReference>
<feature type="domain" description="DUF2087" evidence="1">
    <location>
        <begin position="24"/>
        <end position="98"/>
    </location>
</feature>
<accession>A0A4R1SAK2</accession>
<dbReference type="InterPro" id="IPR018656">
    <property type="entry name" value="DUF2087"/>
</dbReference>
<dbReference type="EMBL" id="SLUN01000002">
    <property type="protein sequence ID" value="TCL76389.1"/>
    <property type="molecule type" value="Genomic_DNA"/>
</dbReference>
<dbReference type="Proteomes" id="UP000295008">
    <property type="component" value="Unassembled WGS sequence"/>
</dbReference>
<evidence type="ECO:0000313" key="3">
    <source>
        <dbReference type="Proteomes" id="UP000295008"/>
    </source>
</evidence>
<evidence type="ECO:0000259" key="1">
    <source>
        <dbReference type="Pfam" id="PF09860"/>
    </source>
</evidence>
<sequence>METPCISYETFTKRLVDLCLRSGMTEFPTKRRDQLILLKSLAVAFDPGREYAEVAVNQVIQHWLTAASCFAGWDHVTMRRRLVEERFLDRKPDGSCYRVSPASPPDCAFDPAVAGTDLHRVLAEGERAIAQRKAEYLQKQALSQG</sequence>
<keyword evidence="3" id="KW-1185">Reference proteome</keyword>
<name>A0A4R1SAK2_HYDET</name>
<dbReference type="AlphaFoldDB" id="A0A4R1SAK2"/>
<dbReference type="Pfam" id="PF09860">
    <property type="entry name" value="DUF2087"/>
    <property type="match status" value="1"/>
</dbReference>